<dbReference type="eggNOG" id="KOG3804">
    <property type="taxonomic scope" value="Eukaryota"/>
</dbReference>
<dbReference type="InterPro" id="IPR022084">
    <property type="entry name" value="TF_Elf_N"/>
</dbReference>
<dbReference type="GO" id="GO:0000981">
    <property type="term" value="F:DNA-binding transcription factor activity, RNA polymerase II-specific"/>
    <property type="evidence" value="ECO:0000318"/>
    <property type="project" value="GO_Central"/>
</dbReference>
<dbReference type="InterPro" id="IPR046328">
    <property type="entry name" value="ETS_fam"/>
</dbReference>
<evidence type="ECO:0000256" key="1">
    <source>
        <dbReference type="ARBA" id="ARBA00004123"/>
    </source>
</evidence>
<dbReference type="InParanoid" id="W5MDK9"/>
<feature type="region of interest" description="Disordered" evidence="10">
    <location>
        <begin position="149"/>
        <end position="192"/>
    </location>
</feature>
<dbReference type="PROSITE" id="PS00346">
    <property type="entry name" value="ETS_DOMAIN_2"/>
    <property type="match status" value="1"/>
</dbReference>
<dbReference type="OMA" id="FASNCME"/>
<reference evidence="13" key="1">
    <citation type="submission" date="2011-12" db="EMBL/GenBank/DDBJ databases">
        <title>The Draft Genome of Lepisosteus oculatus.</title>
        <authorList>
            <consortium name="The Broad Institute Genome Assembly &amp; Analysis Group"/>
            <consortium name="Computational R&amp;D Group"/>
            <consortium name="and Sequencing Platform"/>
            <person name="Di Palma F."/>
            <person name="Alfoldi J."/>
            <person name="Johnson J."/>
            <person name="Berlin A."/>
            <person name="Gnerre S."/>
            <person name="Jaffe D."/>
            <person name="MacCallum I."/>
            <person name="Young S."/>
            <person name="Walker B.J."/>
            <person name="Lander E.S."/>
            <person name="Lindblad-Toh K."/>
        </authorList>
    </citation>
    <scope>NUCLEOTIDE SEQUENCE [LARGE SCALE GENOMIC DNA]</scope>
</reference>
<dbReference type="SUPFAM" id="SSF46785">
    <property type="entry name" value="Winged helix' DNA-binding domain"/>
    <property type="match status" value="1"/>
</dbReference>
<accession>W5MDK9</accession>
<sequence length="642" mass="69788">MAAAVQQSELVFEFASNCMEDIQQLNDPSVFPAVIVEQVPSAHLLQDYSGLACAEHSSDVIHHSSLDVAEEQVIVNEDVTLTVEASCHDGGDETMETIEAAEALLHMDSPGTLLDEKRIAHVVVPLMGEVIATPVTRVSVTADGIQGAAQLPQGQSKGTAAKLAEQPKKKKGRKPKQSRPESPTTPNILVKRKSKDGKGNTLYLWEFLMALLQDKSTCPKYIKWTQRDKGIFKLVDSKAVSRLWGKHKNKPDMNYETMGRALRYYYQRGILAKVEGQRLVYQFKEMPQNLVCIDEDDDISHDQSTDVPETDIPFDDPTLSFTKSSVSKNPRTKHRAKGTTVISGSRAEGISKPTVVMKSGDFSSSSKMVKPLGLIQQHHLPIVSAEMLRTLQNIQALQPGQHGSVFRTVQLLENLQNVQEGKITVGGLPKIEEPQARGQTASSTNNETQFPVFIAPGNQQLHTVTLQPVSLATVLGSKDTSVTLASSPKFFLQTVPSSQPMAVLMENVAVTSPKTTSPSSVLADGSISNQQDVAAHLQGDNETIPLPSSPTVGSATSVVTFASGGQQLVSHPPGTVIASVITAPDTKQSVSQRQETPNTSPERLEQAEIQLDQHFRVVVVNDVDFASLKSRQSTIQTFFSSF</sequence>
<keyword evidence="8 9" id="KW-0539">Nucleus</keyword>
<dbReference type="AlphaFoldDB" id="W5MDK9"/>
<dbReference type="Gene3D" id="1.10.10.10">
    <property type="entry name" value="Winged helix-like DNA-binding domain superfamily/Winged helix DNA-binding domain"/>
    <property type="match status" value="1"/>
</dbReference>
<reference evidence="12" key="2">
    <citation type="submission" date="2025-08" db="UniProtKB">
        <authorList>
            <consortium name="Ensembl"/>
        </authorList>
    </citation>
    <scope>IDENTIFICATION</scope>
</reference>
<dbReference type="GeneTree" id="ENSGT00940000157039"/>
<evidence type="ECO:0000256" key="3">
    <source>
        <dbReference type="ARBA" id="ARBA00022553"/>
    </source>
</evidence>
<evidence type="ECO:0000259" key="11">
    <source>
        <dbReference type="PROSITE" id="PS50061"/>
    </source>
</evidence>
<evidence type="ECO:0000256" key="2">
    <source>
        <dbReference type="ARBA" id="ARBA00005562"/>
    </source>
</evidence>
<protein>
    <submittedName>
        <fullName evidence="12">E74 like ETS transcription factor 1</fullName>
    </submittedName>
</protein>
<evidence type="ECO:0000256" key="4">
    <source>
        <dbReference type="ARBA" id="ARBA00023015"/>
    </source>
</evidence>
<evidence type="ECO:0000256" key="7">
    <source>
        <dbReference type="ARBA" id="ARBA00023163"/>
    </source>
</evidence>
<dbReference type="GO" id="GO:0043565">
    <property type="term" value="F:sequence-specific DNA binding"/>
    <property type="evidence" value="ECO:0007669"/>
    <property type="project" value="InterPro"/>
</dbReference>
<dbReference type="FunFam" id="1.10.10.10:FF:000066">
    <property type="entry name" value="ETS-related transcription factor Elf-2 isoform X1"/>
    <property type="match status" value="1"/>
</dbReference>
<comment type="subcellular location">
    <subcellularLocation>
        <location evidence="1 9">Nucleus</location>
    </subcellularLocation>
</comment>
<dbReference type="InterPro" id="IPR036388">
    <property type="entry name" value="WH-like_DNA-bd_sf"/>
</dbReference>
<keyword evidence="7" id="KW-0804">Transcription</keyword>
<reference evidence="12" key="3">
    <citation type="submission" date="2025-09" db="UniProtKB">
        <authorList>
            <consortium name="Ensembl"/>
        </authorList>
    </citation>
    <scope>IDENTIFICATION</scope>
</reference>
<dbReference type="InterPro" id="IPR000418">
    <property type="entry name" value="Ets_dom"/>
</dbReference>
<comment type="similarity">
    <text evidence="2 9">Belongs to the ETS family.</text>
</comment>
<dbReference type="GO" id="GO:0030154">
    <property type="term" value="P:cell differentiation"/>
    <property type="evidence" value="ECO:0000318"/>
    <property type="project" value="GO_Central"/>
</dbReference>
<evidence type="ECO:0000256" key="10">
    <source>
        <dbReference type="SAM" id="MobiDB-lite"/>
    </source>
</evidence>
<keyword evidence="6" id="KW-0010">Activator</keyword>
<feature type="domain" description="ETS" evidence="11">
    <location>
        <begin position="202"/>
        <end position="284"/>
    </location>
</feature>
<dbReference type="Proteomes" id="UP000018468">
    <property type="component" value="Linkage group LG17"/>
</dbReference>
<dbReference type="STRING" id="7918.ENSLOCP00000006468"/>
<evidence type="ECO:0000256" key="9">
    <source>
        <dbReference type="RuleBase" id="RU004019"/>
    </source>
</evidence>
<dbReference type="Pfam" id="PF00178">
    <property type="entry name" value="Ets"/>
    <property type="match status" value="1"/>
</dbReference>
<keyword evidence="4" id="KW-0805">Transcription regulation</keyword>
<evidence type="ECO:0000256" key="8">
    <source>
        <dbReference type="ARBA" id="ARBA00023242"/>
    </source>
</evidence>
<keyword evidence="13" id="KW-1185">Reference proteome</keyword>
<dbReference type="SMART" id="SM00413">
    <property type="entry name" value="ETS"/>
    <property type="match status" value="1"/>
</dbReference>
<dbReference type="InterPro" id="IPR036390">
    <property type="entry name" value="WH_DNA-bd_sf"/>
</dbReference>
<dbReference type="PANTHER" id="PTHR11849">
    <property type="entry name" value="ETS"/>
    <property type="match status" value="1"/>
</dbReference>
<dbReference type="Ensembl" id="ENSLOCT00000006476.1">
    <property type="protein sequence ID" value="ENSLOCP00000006468.1"/>
    <property type="gene ID" value="ENSLOCG00000005353.1"/>
</dbReference>
<dbReference type="Bgee" id="ENSLOCG00000005353">
    <property type="expression patterns" value="Expressed in bone element and 13 other cell types or tissues"/>
</dbReference>
<evidence type="ECO:0000256" key="6">
    <source>
        <dbReference type="ARBA" id="ARBA00023159"/>
    </source>
</evidence>
<organism evidence="12 13">
    <name type="scientific">Lepisosteus oculatus</name>
    <name type="common">Spotted gar</name>
    <dbReference type="NCBI Taxonomy" id="7918"/>
    <lineage>
        <taxon>Eukaryota</taxon>
        <taxon>Metazoa</taxon>
        <taxon>Chordata</taxon>
        <taxon>Craniata</taxon>
        <taxon>Vertebrata</taxon>
        <taxon>Euteleostomi</taxon>
        <taxon>Actinopterygii</taxon>
        <taxon>Neopterygii</taxon>
        <taxon>Holostei</taxon>
        <taxon>Semionotiformes</taxon>
        <taxon>Lepisosteidae</taxon>
        <taxon>Lepisosteus</taxon>
    </lineage>
</organism>
<dbReference type="GO" id="GO:0006357">
    <property type="term" value="P:regulation of transcription by RNA polymerase II"/>
    <property type="evidence" value="ECO:0000318"/>
    <property type="project" value="GO_Central"/>
</dbReference>
<name>W5MDK9_LEPOC</name>
<feature type="compositionally biased region" description="Basic residues" evidence="10">
    <location>
        <begin position="168"/>
        <end position="177"/>
    </location>
</feature>
<dbReference type="EMBL" id="AHAT01020398">
    <property type="status" value="NOT_ANNOTATED_CDS"/>
    <property type="molecule type" value="Genomic_DNA"/>
</dbReference>
<dbReference type="GO" id="GO:0045893">
    <property type="term" value="P:positive regulation of DNA-templated transcription"/>
    <property type="evidence" value="ECO:0007669"/>
    <property type="project" value="UniProtKB-ARBA"/>
</dbReference>
<dbReference type="PANTHER" id="PTHR11849:SF156">
    <property type="entry name" value="ETS-RELATED TRANSCRIPTION FACTOR ELF-1"/>
    <property type="match status" value="1"/>
</dbReference>
<proteinExistence type="inferred from homology"/>
<evidence type="ECO:0000313" key="12">
    <source>
        <dbReference type="Ensembl" id="ENSLOCP00000006468.1"/>
    </source>
</evidence>
<evidence type="ECO:0000313" key="13">
    <source>
        <dbReference type="Proteomes" id="UP000018468"/>
    </source>
</evidence>
<dbReference type="Pfam" id="PF12310">
    <property type="entry name" value="Elf-1_N"/>
    <property type="match status" value="1"/>
</dbReference>
<keyword evidence="3" id="KW-0597">Phosphoprotein</keyword>
<dbReference type="PROSITE" id="PS50061">
    <property type="entry name" value="ETS_DOMAIN_3"/>
    <property type="match status" value="1"/>
</dbReference>
<evidence type="ECO:0000256" key="5">
    <source>
        <dbReference type="ARBA" id="ARBA00023125"/>
    </source>
</evidence>
<keyword evidence="5 9" id="KW-0238">DNA-binding</keyword>
<dbReference type="GO" id="GO:0005634">
    <property type="term" value="C:nucleus"/>
    <property type="evidence" value="ECO:0000318"/>
    <property type="project" value="GO_Central"/>
</dbReference>
<dbReference type="PRINTS" id="PR00454">
    <property type="entry name" value="ETSDOMAIN"/>
</dbReference>